<protein>
    <submittedName>
        <fullName evidence="1">Uncharacterized protein</fullName>
    </submittedName>
</protein>
<evidence type="ECO:0000313" key="1">
    <source>
        <dbReference type="EMBL" id="KKK95994.1"/>
    </source>
</evidence>
<dbReference type="AlphaFoldDB" id="A0A0F9C099"/>
<dbReference type="EMBL" id="LAZR01046672">
    <property type="protein sequence ID" value="KKK95994.1"/>
    <property type="molecule type" value="Genomic_DNA"/>
</dbReference>
<organism evidence="1">
    <name type="scientific">marine sediment metagenome</name>
    <dbReference type="NCBI Taxonomy" id="412755"/>
    <lineage>
        <taxon>unclassified sequences</taxon>
        <taxon>metagenomes</taxon>
        <taxon>ecological metagenomes</taxon>
    </lineage>
</organism>
<sequence length="224" mass="23458">PFLMANAINRGERLGATLVNKMAAAAMGAGQFRVSSGRGSGGPLGTSMSTPLAPEPDDNVIECVATHTQLAFTVVEVCDAKAASVLDLLPIARLPARWASSNVGVLLANSVPDRIVPVQIAGVCLLKYEWHAGDDLKAGDRLTARHAYFWPTKCSGGPFLVIAVAAHDVLWTNYNYALVSVTHNRLGTVYVRDAAARVHGACAVLVVGTGLTVTEISKGVVNIA</sequence>
<comment type="caution">
    <text evidence="1">The sequence shown here is derived from an EMBL/GenBank/DDBJ whole genome shotgun (WGS) entry which is preliminary data.</text>
</comment>
<gene>
    <name evidence="1" type="ORF">LCGC14_2667240</name>
</gene>
<proteinExistence type="predicted"/>
<feature type="non-terminal residue" evidence="1">
    <location>
        <position position="1"/>
    </location>
</feature>
<reference evidence="1" key="1">
    <citation type="journal article" date="2015" name="Nature">
        <title>Complex archaea that bridge the gap between prokaryotes and eukaryotes.</title>
        <authorList>
            <person name="Spang A."/>
            <person name="Saw J.H."/>
            <person name="Jorgensen S.L."/>
            <person name="Zaremba-Niedzwiedzka K."/>
            <person name="Martijn J."/>
            <person name="Lind A.E."/>
            <person name="van Eijk R."/>
            <person name="Schleper C."/>
            <person name="Guy L."/>
            <person name="Ettema T.J."/>
        </authorList>
    </citation>
    <scope>NUCLEOTIDE SEQUENCE</scope>
</reference>
<name>A0A0F9C099_9ZZZZ</name>
<accession>A0A0F9C099</accession>